<evidence type="ECO:0000313" key="24">
    <source>
        <dbReference type="Proteomes" id="UP000007721"/>
    </source>
</evidence>
<evidence type="ECO:0000256" key="13">
    <source>
        <dbReference type="ARBA" id="ARBA00022932"/>
    </source>
</evidence>
<dbReference type="NCBIfam" id="TIGR02776">
    <property type="entry name" value="NHEJ_ligase_prk"/>
    <property type="match status" value="1"/>
</dbReference>
<keyword evidence="7" id="KW-0479">Metal-binding</keyword>
<dbReference type="NCBIfam" id="TIGR02778">
    <property type="entry name" value="ligD_pol"/>
    <property type="match status" value="1"/>
</dbReference>
<comment type="catalytic activity">
    <reaction evidence="20">
        <text>ATP + (deoxyribonucleotide)n-3'-hydroxyl + 5'-phospho-(deoxyribonucleotide)m = (deoxyribonucleotide)n+m + AMP + diphosphate.</text>
        <dbReference type="EC" id="6.5.1.1"/>
    </reaction>
</comment>
<evidence type="ECO:0000256" key="19">
    <source>
        <dbReference type="ARBA" id="ARBA00029943"/>
    </source>
</evidence>
<evidence type="ECO:0000256" key="9">
    <source>
        <dbReference type="ARBA" id="ARBA00022763"/>
    </source>
</evidence>
<evidence type="ECO:0000256" key="8">
    <source>
        <dbReference type="ARBA" id="ARBA00022741"/>
    </source>
</evidence>
<feature type="domain" description="ATP-dependent DNA ligase family profile" evidence="22">
    <location>
        <begin position="309"/>
        <end position="434"/>
    </location>
</feature>
<dbReference type="EC" id="6.5.1.1" evidence="2"/>
<dbReference type="Pfam" id="PF04679">
    <property type="entry name" value="DNA_ligase_A_C"/>
    <property type="match status" value="1"/>
</dbReference>
<dbReference type="KEGG" id="geo:Geob_0336"/>
<evidence type="ECO:0000256" key="4">
    <source>
        <dbReference type="ARBA" id="ARBA00022679"/>
    </source>
</evidence>
<dbReference type="GO" id="GO:0004527">
    <property type="term" value="F:exonuclease activity"/>
    <property type="evidence" value="ECO:0007669"/>
    <property type="project" value="UniProtKB-KW"/>
</dbReference>
<gene>
    <name evidence="23" type="primary">ligD</name>
    <name evidence="23" type="ordered locus">Geob_0336</name>
</gene>
<dbReference type="Pfam" id="PF13298">
    <property type="entry name" value="LigD_N"/>
    <property type="match status" value="1"/>
</dbReference>
<dbReference type="PANTHER" id="PTHR42705">
    <property type="entry name" value="BIFUNCTIONAL NON-HOMOLOGOUS END JOINING PROTEIN LIGD"/>
    <property type="match status" value="1"/>
</dbReference>
<dbReference type="GO" id="GO:0006281">
    <property type="term" value="P:DNA repair"/>
    <property type="evidence" value="ECO:0007669"/>
    <property type="project" value="UniProtKB-KW"/>
</dbReference>
<dbReference type="RefSeq" id="WP_012645436.1">
    <property type="nucleotide sequence ID" value="NC_011979.1"/>
</dbReference>
<evidence type="ECO:0000256" key="20">
    <source>
        <dbReference type="ARBA" id="ARBA00034003"/>
    </source>
</evidence>
<dbReference type="InterPro" id="IPR014146">
    <property type="entry name" value="LigD_ligase_dom"/>
</dbReference>
<keyword evidence="6" id="KW-0540">Nuclease</keyword>
<dbReference type="GO" id="GO:0005524">
    <property type="term" value="F:ATP binding"/>
    <property type="evidence" value="ECO:0007669"/>
    <property type="project" value="UniProtKB-KW"/>
</dbReference>
<dbReference type="GO" id="GO:0003677">
    <property type="term" value="F:DNA binding"/>
    <property type="evidence" value="ECO:0007669"/>
    <property type="project" value="UniProtKB-KW"/>
</dbReference>
<protein>
    <recommendedName>
        <fullName evidence="2">DNA ligase (ATP)</fullName>
        <ecNumber evidence="2">6.5.1.1</ecNumber>
    </recommendedName>
    <alternativeName>
        <fullName evidence="19">NHEJ DNA polymerase</fullName>
    </alternativeName>
</protein>
<keyword evidence="9" id="KW-0227">DNA damage</keyword>
<reference evidence="23 24" key="1">
    <citation type="submission" date="2009-01" db="EMBL/GenBank/DDBJ databases">
        <title>Complete sequence of Geobacter sp. FRC-32.</title>
        <authorList>
            <consortium name="US DOE Joint Genome Institute"/>
            <person name="Lucas S."/>
            <person name="Copeland A."/>
            <person name="Lapidus A."/>
            <person name="Glavina del Rio T."/>
            <person name="Dalin E."/>
            <person name="Tice H."/>
            <person name="Bruce D."/>
            <person name="Goodwin L."/>
            <person name="Pitluck S."/>
            <person name="Saunders E."/>
            <person name="Brettin T."/>
            <person name="Detter J.C."/>
            <person name="Han C."/>
            <person name="Larimer F."/>
            <person name="Land M."/>
            <person name="Hauser L."/>
            <person name="Kyrpides N."/>
            <person name="Ovchinnikova G."/>
            <person name="Kostka J."/>
            <person name="Richardson P."/>
        </authorList>
    </citation>
    <scope>NUCLEOTIDE SEQUENCE [LARGE SCALE GENOMIC DNA]</scope>
    <source>
        <strain evidence="24">DSM 22248 / JCM 15807 / FRC-32</strain>
    </source>
</reference>
<keyword evidence="18" id="KW-0511">Multifunctional enzyme</keyword>
<dbReference type="SUPFAM" id="SSF50249">
    <property type="entry name" value="Nucleic acid-binding proteins"/>
    <property type="match status" value="1"/>
</dbReference>
<dbReference type="InterPro" id="IPR012340">
    <property type="entry name" value="NA-bd_OB-fold"/>
</dbReference>
<evidence type="ECO:0000256" key="15">
    <source>
        <dbReference type="ARBA" id="ARBA00023172"/>
    </source>
</evidence>
<keyword evidence="11" id="KW-0269">Exonuclease</keyword>
<keyword evidence="4" id="KW-0808">Transferase</keyword>
<dbReference type="STRING" id="316067.Geob_0336"/>
<dbReference type="InterPro" id="IPR052171">
    <property type="entry name" value="NHEJ_LigD"/>
</dbReference>
<dbReference type="Gene3D" id="3.30.470.30">
    <property type="entry name" value="DNA ligase/mRNA capping enzyme"/>
    <property type="match status" value="1"/>
</dbReference>
<evidence type="ECO:0000256" key="16">
    <source>
        <dbReference type="ARBA" id="ARBA00023204"/>
    </source>
</evidence>
<keyword evidence="16" id="KW-0234">DNA repair</keyword>
<dbReference type="InterPro" id="IPR012309">
    <property type="entry name" value="DNA_ligase_ATP-dep_C"/>
</dbReference>
<evidence type="ECO:0000256" key="17">
    <source>
        <dbReference type="ARBA" id="ARBA00023211"/>
    </source>
</evidence>
<keyword evidence="12" id="KW-0067">ATP-binding</keyword>
<dbReference type="InterPro" id="IPR014144">
    <property type="entry name" value="LigD_PE_domain"/>
</dbReference>
<feature type="compositionally biased region" description="Basic and acidic residues" evidence="21">
    <location>
        <begin position="1"/>
        <end position="16"/>
    </location>
</feature>
<dbReference type="Pfam" id="PF21686">
    <property type="entry name" value="LigD_Prim-Pol"/>
    <property type="match status" value="1"/>
</dbReference>
<dbReference type="NCBIfam" id="TIGR02777">
    <property type="entry name" value="LigD_PE_dom"/>
    <property type="match status" value="1"/>
</dbReference>
<dbReference type="Pfam" id="PF01068">
    <property type="entry name" value="DNA_ligase_A_M"/>
    <property type="match status" value="1"/>
</dbReference>
<evidence type="ECO:0000256" key="3">
    <source>
        <dbReference type="ARBA" id="ARBA00022598"/>
    </source>
</evidence>
<dbReference type="GO" id="GO:0003887">
    <property type="term" value="F:DNA-directed DNA polymerase activity"/>
    <property type="evidence" value="ECO:0007669"/>
    <property type="project" value="UniProtKB-KW"/>
</dbReference>
<dbReference type="OrthoDB" id="9802472at2"/>
<dbReference type="EMBL" id="CP001390">
    <property type="protein sequence ID" value="ACM18707.1"/>
    <property type="molecule type" value="Genomic_DNA"/>
</dbReference>
<evidence type="ECO:0000256" key="1">
    <source>
        <dbReference type="ARBA" id="ARBA00001936"/>
    </source>
</evidence>
<evidence type="ECO:0000259" key="22">
    <source>
        <dbReference type="PROSITE" id="PS50160"/>
    </source>
</evidence>
<dbReference type="CDD" id="cd07971">
    <property type="entry name" value="OBF_DNA_ligase_LigD"/>
    <property type="match status" value="1"/>
</dbReference>
<dbReference type="InterPro" id="IPR016059">
    <property type="entry name" value="DNA_ligase_ATP-dep_CS"/>
</dbReference>
<dbReference type="eggNOG" id="COG3285">
    <property type="taxonomic scope" value="Bacteria"/>
</dbReference>
<dbReference type="PROSITE" id="PS50160">
    <property type="entry name" value="DNA_LIGASE_A3"/>
    <property type="match status" value="1"/>
</dbReference>
<dbReference type="PROSITE" id="PS00333">
    <property type="entry name" value="DNA_LIGASE_A2"/>
    <property type="match status" value="1"/>
</dbReference>
<evidence type="ECO:0000313" key="23">
    <source>
        <dbReference type="EMBL" id="ACM18707.1"/>
    </source>
</evidence>
<sequence>MTLDDYRKKRDFDRTPEPQGRAGPSEPALRFVVQKHAASHLHYDLRLELDGVLKSWAVPKGPSLDPAVKRLAMMVEDHPFDYRNFEGIIPAGNYGAGAVIIWDEGTCHAYGTEERSESERILRQGLAKGDLKFILHGHKLKGRFALVKIRSGKGNSWLLVKKDDEHATAADITRHDRSVVSGRRLDELGPEGEEPVMADMPGEAAPMPHNVKPMLATLVKDAFDHPDWVFEIKLDGYRTIAEISAGSVLLYSRNLLPFNNRFPTIAAALAGLGREAILDGEVTAMDENGRSDFQLLQNHDRTGEGSILYFIFDLLYLDGRDLRNLPLLTRKTLLQEILPDLPQVRYCEHIGETGIAFFQAAQDNGLEGIVAKLADSRYETGKRSSAWLKVKATLRQEAIICGFTEPRGSRKKFGTLVLGAYDKGELVYIGTSGGGFDEASLNELHDMLLPLVQGDSPFKTRAATRMPAQWVKPVLVCEVSFSEWTSDGVMRQPVFLGLRQDKDPVTIIRETFPGPMAAPPPSAEKAGLAEKELTIGSRRLKLTNLDKVFWPAEGYTKRDVIDYYRTISPYLLPHLRDRPESLYRTPNGIEEAGFFQKDVRDMVADWPLTEAIYSESQHKTITFLICQDEESLIYMANLGCIEINPWLSRLGSLDNPDYLVIDLDPEEIGFEKVVETALAVKEVLDRAGAVGFPKTSGATGMHIYVPLGARYDYETAGRFAHLIATLANHLVPDFTSLERSPAKRQGKVYLDFLQNKRGQTLAAPYSIRPRTGATVSTPLYWSEVAPGLEPRDFTIRTVPRRIEKTGDIFVRVLGPGIHMERCIETLERL</sequence>
<keyword evidence="15" id="KW-0233">DNA recombination</keyword>
<evidence type="ECO:0000256" key="18">
    <source>
        <dbReference type="ARBA" id="ARBA00023268"/>
    </source>
</evidence>
<evidence type="ECO:0000256" key="11">
    <source>
        <dbReference type="ARBA" id="ARBA00022839"/>
    </source>
</evidence>
<organism evidence="23 24">
    <name type="scientific">Geotalea daltonii (strain DSM 22248 / JCM 15807 / FRC-32)</name>
    <name type="common">Geobacter daltonii</name>
    <dbReference type="NCBI Taxonomy" id="316067"/>
    <lineage>
        <taxon>Bacteria</taxon>
        <taxon>Pseudomonadati</taxon>
        <taxon>Thermodesulfobacteriota</taxon>
        <taxon>Desulfuromonadia</taxon>
        <taxon>Geobacterales</taxon>
        <taxon>Geobacteraceae</taxon>
        <taxon>Geotalea</taxon>
    </lineage>
</organism>
<keyword evidence="13" id="KW-0239">DNA-directed DNA polymerase</keyword>
<dbReference type="InterPro" id="IPR012310">
    <property type="entry name" value="DNA_ligase_ATP-dep_cent"/>
</dbReference>
<dbReference type="Gene3D" id="3.30.1490.70">
    <property type="match status" value="1"/>
</dbReference>
<dbReference type="GO" id="GO:0046872">
    <property type="term" value="F:metal ion binding"/>
    <property type="evidence" value="ECO:0007669"/>
    <property type="project" value="UniProtKB-KW"/>
</dbReference>
<dbReference type="AlphaFoldDB" id="B9LYX5"/>
<accession>B9LYX5</accession>
<evidence type="ECO:0000256" key="6">
    <source>
        <dbReference type="ARBA" id="ARBA00022722"/>
    </source>
</evidence>
<dbReference type="InterPro" id="IPR014143">
    <property type="entry name" value="NHEJ_ligase_prk"/>
</dbReference>
<dbReference type="HOGENOM" id="CLU_008325_0_2_7"/>
<dbReference type="eggNOG" id="COG1793">
    <property type="taxonomic scope" value="Bacteria"/>
</dbReference>
<dbReference type="Gene3D" id="2.40.50.140">
    <property type="entry name" value="Nucleic acid-binding proteins"/>
    <property type="match status" value="1"/>
</dbReference>
<evidence type="ECO:0000256" key="5">
    <source>
        <dbReference type="ARBA" id="ARBA00022695"/>
    </source>
</evidence>
<keyword evidence="3 23" id="KW-0436">Ligase</keyword>
<dbReference type="InterPro" id="IPR014145">
    <property type="entry name" value="LigD_pol_dom"/>
</dbReference>
<dbReference type="CDD" id="cd07906">
    <property type="entry name" value="Adenylation_DNA_ligase_LigD_LigC"/>
    <property type="match status" value="1"/>
</dbReference>
<dbReference type="Gene3D" id="3.90.920.10">
    <property type="entry name" value="DNA primase, PRIM domain"/>
    <property type="match status" value="1"/>
</dbReference>
<dbReference type="GO" id="GO:0006310">
    <property type="term" value="P:DNA recombination"/>
    <property type="evidence" value="ECO:0007669"/>
    <property type="project" value="UniProtKB-KW"/>
</dbReference>
<feature type="region of interest" description="Disordered" evidence="21">
    <location>
        <begin position="1"/>
        <end position="26"/>
    </location>
</feature>
<dbReference type="CDD" id="cd04865">
    <property type="entry name" value="LigD_Pol_like_2"/>
    <property type="match status" value="1"/>
</dbReference>
<proteinExistence type="predicted"/>
<keyword evidence="24" id="KW-1185">Reference proteome</keyword>
<evidence type="ECO:0000256" key="12">
    <source>
        <dbReference type="ARBA" id="ARBA00022840"/>
    </source>
</evidence>
<keyword evidence="5" id="KW-0548">Nucleotidyltransferase</keyword>
<comment type="cofactor">
    <cofactor evidence="1">
        <name>Mn(2+)</name>
        <dbReference type="ChEBI" id="CHEBI:29035"/>
    </cofactor>
</comment>
<dbReference type="SUPFAM" id="SSF56091">
    <property type="entry name" value="DNA ligase/mRNA capping enzyme, catalytic domain"/>
    <property type="match status" value="1"/>
</dbReference>
<evidence type="ECO:0000256" key="7">
    <source>
        <dbReference type="ARBA" id="ARBA00022723"/>
    </source>
</evidence>
<dbReference type="PANTHER" id="PTHR42705:SF2">
    <property type="entry name" value="BIFUNCTIONAL NON-HOMOLOGOUS END JOINING PROTEIN LIGD"/>
    <property type="match status" value="1"/>
</dbReference>
<keyword evidence="10" id="KW-0378">Hydrolase</keyword>
<evidence type="ECO:0000256" key="2">
    <source>
        <dbReference type="ARBA" id="ARBA00012727"/>
    </source>
</evidence>
<keyword evidence="17" id="KW-0464">Manganese</keyword>
<evidence type="ECO:0000256" key="14">
    <source>
        <dbReference type="ARBA" id="ARBA00023125"/>
    </source>
</evidence>
<keyword evidence="14" id="KW-0238">DNA-binding</keyword>
<keyword evidence="8" id="KW-0547">Nucleotide-binding</keyword>
<dbReference type="NCBIfam" id="TIGR02779">
    <property type="entry name" value="NHEJ_ligase_lig"/>
    <property type="match status" value="1"/>
</dbReference>
<name>B9LYX5_GEODF</name>
<dbReference type="Proteomes" id="UP000007721">
    <property type="component" value="Chromosome"/>
</dbReference>
<evidence type="ECO:0000256" key="10">
    <source>
        <dbReference type="ARBA" id="ARBA00022801"/>
    </source>
</evidence>
<evidence type="ECO:0000256" key="21">
    <source>
        <dbReference type="SAM" id="MobiDB-lite"/>
    </source>
</evidence>
<dbReference type="GO" id="GO:0003910">
    <property type="term" value="F:DNA ligase (ATP) activity"/>
    <property type="evidence" value="ECO:0007669"/>
    <property type="project" value="UniProtKB-EC"/>
</dbReference>